<keyword evidence="3" id="KW-0862">Zinc</keyword>
<dbReference type="InterPro" id="IPR011057">
    <property type="entry name" value="Mss4-like_sf"/>
</dbReference>
<dbReference type="Proteomes" id="UP001185984">
    <property type="component" value="Unassembled WGS sequence"/>
</dbReference>
<dbReference type="PANTHER" id="PTHR33337:SF40">
    <property type="entry name" value="CENP-V_GFA DOMAIN-CONTAINING PROTEIN-RELATED"/>
    <property type="match status" value="1"/>
</dbReference>
<dbReference type="InterPro" id="IPR006913">
    <property type="entry name" value="CENP-V/GFA"/>
</dbReference>
<proteinExistence type="inferred from homology"/>
<keyword evidence="7" id="KW-1185">Reference proteome</keyword>
<comment type="caution">
    <text evidence="6">The sequence shown here is derived from an EMBL/GenBank/DDBJ whole genome shotgun (WGS) entry which is preliminary data.</text>
</comment>
<accession>A0ABU3ZSM8</accession>
<evidence type="ECO:0000256" key="1">
    <source>
        <dbReference type="ARBA" id="ARBA00005495"/>
    </source>
</evidence>
<dbReference type="RefSeq" id="WP_317515687.1">
    <property type="nucleotide sequence ID" value="NZ_JAPTHD010000001.1"/>
</dbReference>
<evidence type="ECO:0000259" key="5">
    <source>
        <dbReference type="PROSITE" id="PS51891"/>
    </source>
</evidence>
<evidence type="ECO:0000256" key="4">
    <source>
        <dbReference type="ARBA" id="ARBA00023239"/>
    </source>
</evidence>
<evidence type="ECO:0000256" key="2">
    <source>
        <dbReference type="ARBA" id="ARBA00022723"/>
    </source>
</evidence>
<name>A0ABU3ZSM8_9SPHN</name>
<reference evidence="7" key="1">
    <citation type="journal article" date="2022" name="J Environ Chem Eng">
        <title>Biodegradation of petroleum oil using a constructed nonpathogenic and heavy metal-tolerant bacterial consortium isolated from marine sponges.</title>
        <authorList>
            <person name="Dechsakulwatana C."/>
            <person name="Rungsihiranrut A."/>
            <person name="Muangchinda C."/>
            <person name="Ningthoujam R."/>
            <person name="Klankeo P."/>
            <person name="Pinyakong O."/>
        </authorList>
    </citation>
    <scope>NUCLEOTIDE SEQUENCE [LARGE SCALE GENOMIC DNA]</scope>
    <source>
        <strain evidence="7">MO2-4</strain>
    </source>
</reference>
<organism evidence="6 7">
    <name type="scientific">Sphingobium naphthae</name>
    <dbReference type="NCBI Taxonomy" id="1886786"/>
    <lineage>
        <taxon>Bacteria</taxon>
        <taxon>Pseudomonadati</taxon>
        <taxon>Pseudomonadota</taxon>
        <taxon>Alphaproteobacteria</taxon>
        <taxon>Sphingomonadales</taxon>
        <taxon>Sphingomonadaceae</taxon>
        <taxon>Sphingobium</taxon>
    </lineage>
</organism>
<evidence type="ECO:0000256" key="3">
    <source>
        <dbReference type="ARBA" id="ARBA00022833"/>
    </source>
</evidence>
<keyword evidence="4" id="KW-0456">Lyase</keyword>
<evidence type="ECO:0000313" key="6">
    <source>
        <dbReference type="EMBL" id="MDV5822514.1"/>
    </source>
</evidence>
<sequence>MATGKCHCGAIRYETEGEPIYSALCHCGDCQASAGAPMVGWALFAQDKVRISGDPVSFQSSDAATRQFCGTCGTGLFYLNPTVFPGSIDIQTSTLDDPAAFPPQVHVQYAEAAPWMADVHALSKFDRYPDGP</sequence>
<dbReference type="EMBL" id="JAPTHD010000001">
    <property type="protein sequence ID" value="MDV5822514.1"/>
    <property type="molecule type" value="Genomic_DNA"/>
</dbReference>
<feature type="domain" description="CENP-V/GFA" evidence="5">
    <location>
        <begin position="2"/>
        <end position="116"/>
    </location>
</feature>
<comment type="similarity">
    <text evidence="1">Belongs to the Gfa family.</text>
</comment>
<dbReference type="PROSITE" id="PS51891">
    <property type="entry name" value="CENP_V_GFA"/>
    <property type="match status" value="1"/>
</dbReference>
<dbReference type="Pfam" id="PF04828">
    <property type="entry name" value="GFA"/>
    <property type="match status" value="1"/>
</dbReference>
<dbReference type="SUPFAM" id="SSF51316">
    <property type="entry name" value="Mss4-like"/>
    <property type="match status" value="1"/>
</dbReference>
<dbReference type="PANTHER" id="PTHR33337">
    <property type="entry name" value="GFA DOMAIN-CONTAINING PROTEIN"/>
    <property type="match status" value="1"/>
</dbReference>
<keyword evidence="2" id="KW-0479">Metal-binding</keyword>
<protein>
    <submittedName>
        <fullName evidence="6">GFA family protein</fullName>
    </submittedName>
</protein>
<gene>
    <name evidence="6" type="ORF">O0R41_02715</name>
</gene>
<evidence type="ECO:0000313" key="7">
    <source>
        <dbReference type="Proteomes" id="UP001185984"/>
    </source>
</evidence>
<dbReference type="Gene3D" id="3.90.1590.10">
    <property type="entry name" value="glutathione-dependent formaldehyde- activating enzyme (gfa)"/>
    <property type="match status" value="1"/>
</dbReference>